<comment type="caution">
    <text evidence="2">The sequence shown here is derived from an EMBL/GenBank/DDBJ whole genome shotgun (WGS) entry which is preliminary data.</text>
</comment>
<organism evidence="2 3">
    <name type="scientific">Aequoribacter fuscus</name>
    <dbReference type="NCBI Taxonomy" id="2518989"/>
    <lineage>
        <taxon>Bacteria</taxon>
        <taxon>Pseudomonadati</taxon>
        <taxon>Pseudomonadota</taxon>
        <taxon>Gammaproteobacteria</taxon>
        <taxon>Cellvibrionales</taxon>
        <taxon>Halieaceae</taxon>
        <taxon>Aequoribacter</taxon>
    </lineage>
</organism>
<keyword evidence="2" id="KW-0560">Oxidoreductase</keyword>
<evidence type="ECO:0000256" key="1">
    <source>
        <dbReference type="ARBA" id="ARBA00006313"/>
    </source>
</evidence>
<dbReference type="EMBL" id="AEIG01000022">
    <property type="protein sequence ID" value="EGG30147.1"/>
    <property type="molecule type" value="Genomic_DNA"/>
</dbReference>
<dbReference type="GO" id="GO:0004497">
    <property type="term" value="F:monooxygenase activity"/>
    <property type="evidence" value="ECO:0007669"/>
    <property type="project" value="UniProtKB-KW"/>
</dbReference>
<reference evidence="2 3" key="1">
    <citation type="journal article" date="2011" name="J. Bacteriol.">
        <title>Genome sequence of strain IMCC3088, a proteorhodopsin-containing marine bacterium belonging to the OM60/NOR5 clade.</title>
        <authorList>
            <person name="Jang Y."/>
            <person name="Oh H.M."/>
            <person name="Kang I."/>
            <person name="Lee K."/>
            <person name="Yang S.J."/>
            <person name="Cho J.C."/>
        </authorList>
    </citation>
    <scope>NUCLEOTIDE SEQUENCE [LARGE SCALE GENOMIC DNA]</scope>
    <source>
        <strain evidence="2 3">IMCC3088</strain>
    </source>
</reference>
<dbReference type="Gene3D" id="3.90.56.10">
    <property type="entry name" value="Monooxygenase component MmoB/DmpM"/>
    <property type="match status" value="1"/>
</dbReference>
<sequence length="89" mass="10293">MSKVLIAFQENDESRYIVQAIEQDNPDATVYFEPAMIRIENEGSLTINKATVEEMMGCDWEVQSIHVNLLTLTGHIDEDDDYFTVHWNN</sequence>
<dbReference type="eggNOG" id="ENOG5032S7J">
    <property type="taxonomic scope" value="Bacteria"/>
</dbReference>
<dbReference type="RefSeq" id="WP_009575214.1">
    <property type="nucleotide sequence ID" value="NZ_AEIG01000022.1"/>
</dbReference>
<dbReference type="Pfam" id="PF02406">
    <property type="entry name" value="MmoB_DmpM"/>
    <property type="match status" value="1"/>
</dbReference>
<evidence type="ECO:0000313" key="2">
    <source>
        <dbReference type="EMBL" id="EGG30147.1"/>
    </source>
</evidence>
<keyword evidence="2" id="KW-0503">Monooxygenase</keyword>
<dbReference type="STRING" id="2518989.IMCC3088_930"/>
<dbReference type="OrthoDB" id="9805636at2"/>
<gene>
    <name evidence="2" type="ORF">IMCC3088_930</name>
</gene>
<keyword evidence="3" id="KW-1185">Reference proteome</keyword>
<evidence type="ECO:0000313" key="3">
    <source>
        <dbReference type="Proteomes" id="UP000005615"/>
    </source>
</evidence>
<accession>F3L0J4</accession>
<comment type="similarity">
    <text evidence="1">Belongs to the TmoD/XamoD family.</text>
</comment>
<dbReference type="InterPro" id="IPR036889">
    <property type="entry name" value="mOase_MmoB_DmpM_sf"/>
</dbReference>
<name>F3L0J4_9GAMM</name>
<dbReference type="AlphaFoldDB" id="F3L0J4"/>
<dbReference type="SUPFAM" id="SSF56029">
    <property type="entry name" value="Monooxygenase (hydroxylase) regulatory protein"/>
    <property type="match status" value="1"/>
</dbReference>
<dbReference type="Proteomes" id="UP000005615">
    <property type="component" value="Unassembled WGS sequence"/>
</dbReference>
<dbReference type="InterPro" id="IPR003454">
    <property type="entry name" value="MOase_MmoB_DmpM"/>
</dbReference>
<protein>
    <submittedName>
        <fullName evidence="2">Monooxygenase component MmoB/DmpM</fullName>
    </submittedName>
</protein>
<proteinExistence type="inferred from homology"/>